<name>A0A0A9DQ82_ARUDO</name>
<accession>A0A0A9DQ82</accession>
<dbReference type="EMBL" id="GBRH01209047">
    <property type="protein sequence ID" value="JAD88848.1"/>
    <property type="molecule type" value="Transcribed_RNA"/>
</dbReference>
<sequence>MNTRPSIILFSSQHRLKVSLLHFLVDHRIEIIINPVTSVHLTSHDKII</sequence>
<protein>
    <submittedName>
        <fullName evidence="1">Uncharacterized protein</fullName>
    </submittedName>
</protein>
<organism evidence="1">
    <name type="scientific">Arundo donax</name>
    <name type="common">Giant reed</name>
    <name type="synonym">Donax arundinaceus</name>
    <dbReference type="NCBI Taxonomy" id="35708"/>
    <lineage>
        <taxon>Eukaryota</taxon>
        <taxon>Viridiplantae</taxon>
        <taxon>Streptophyta</taxon>
        <taxon>Embryophyta</taxon>
        <taxon>Tracheophyta</taxon>
        <taxon>Spermatophyta</taxon>
        <taxon>Magnoliopsida</taxon>
        <taxon>Liliopsida</taxon>
        <taxon>Poales</taxon>
        <taxon>Poaceae</taxon>
        <taxon>PACMAD clade</taxon>
        <taxon>Arundinoideae</taxon>
        <taxon>Arundineae</taxon>
        <taxon>Arundo</taxon>
    </lineage>
</organism>
<reference evidence="1" key="2">
    <citation type="journal article" date="2015" name="Data Brief">
        <title>Shoot transcriptome of the giant reed, Arundo donax.</title>
        <authorList>
            <person name="Barrero R.A."/>
            <person name="Guerrero F.D."/>
            <person name="Moolhuijzen P."/>
            <person name="Goolsby J.A."/>
            <person name="Tidwell J."/>
            <person name="Bellgard S.E."/>
            <person name="Bellgard M.I."/>
        </authorList>
    </citation>
    <scope>NUCLEOTIDE SEQUENCE</scope>
    <source>
        <tissue evidence="1">Shoot tissue taken approximately 20 cm above the soil surface</tissue>
    </source>
</reference>
<dbReference type="AlphaFoldDB" id="A0A0A9DQ82"/>
<proteinExistence type="predicted"/>
<reference evidence="1" key="1">
    <citation type="submission" date="2014-09" db="EMBL/GenBank/DDBJ databases">
        <authorList>
            <person name="Magalhaes I.L.F."/>
            <person name="Oliveira U."/>
            <person name="Santos F.R."/>
            <person name="Vidigal T.H.D.A."/>
            <person name="Brescovit A.D."/>
            <person name="Santos A.J."/>
        </authorList>
    </citation>
    <scope>NUCLEOTIDE SEQUENCE</scope>
    <source>
        <tissue evidence="1">Shoot tissue taken approximately 20 cm above the soil surface</tissue>
    </source>
</reference>
<evidence type="ECO:0000313" key="1">
    <source>
        <dbReference type="EMBL" id="JAD88848.1"/>
    </source>
</evidence>